<proteinExistence type="predicted"/>
<feature type="transmembrane region" description="Helical" evidence="1">
    <location>
        <begin position="51"/>
        <end position="68"/>
    </location>
</feature>
<evidence type="ECO:0000313" key="3">
    <source>
        <dbReference type="Proteomes" id="UP000315995"/>
    </source>
</evidence>
<accession>A0A4Y6Q2I7</accession>
<name>A0A4Y6Q2I7_PERCE</name>
<organism evidence="2 3">
    <name type="scientific">Persicimonas caeni</name>
    <dbReference type="NCBI Taxonomy" id="2292766"/>
    <lineage>
        <taxon>Bacteria</taxon>
        <taxon>Deltaproteobacteria</taxon>
        <taxon>Bradymonadales</taxon>
        <taxon>Bradymonadaceae</taxon>
        <taxon>Persicimonas</taxon>
    </lineage>
</organism>
<sequence>MLADVAALILLIMAAALLPSFSFVMIAAFLLGPALVHHYLGGGVGKAAGSLVLRGLMPCAVALIGLLLSDGSSSIPGLAVLDVVPAFALATVAGVVIDWFILSWRSLDALPEDS</sequence>
<keyword evidence="1" id="KW-0472">Membrane</keyword>
<dbReference type="EMBL" id="CP041186">
    <property type="protein sequence ID" value="QDG54794.1"/>
    <property type="molecule type" value="Genomic_DNA"/>
</dbReference>
<keyword evidence="1" id="KW-1133">Transmembrane helix</keyword>
<keyword evidence="1" id="KW-0812">Transmembrane</keyword>
<dbReference type="Proteomes" id="UP000315995">
    <property type="component" value="Chromosome"/>
</dbReference>
<feature type="transmembrane region" description="Helical" evidence="1">
    <location>
        <begin position="7"/>
        <end position="31"/>
    </location>
</feature>
<accession>A0A5B8YDS3</accession>
<reference evidence="2 3" key="1">
    <citation type="submission" date="2019-06" db="EMBL/GenBank/DDBJ databases">
        <title>Persicimonas caeni gen. nov., sp. nov., a predatory bacterium isolated from solar saltern.</title>
        <authorList>
            <person name="Wang S."/>
        </authorList>
    </citation>
    <scope>NUCLEOTIDE SEQUENCE [LARGE SCALE GENOMIC DNA]</scope>
    <source>
        <strain evidence="2 3">YN101</strain>
    </source>
</reference>
<gene>
    <name evidence="2" type="ORF">FIV42_29825</name>
</gene>
<keyword evidence="3" id="KW-1185">Reference proteome</keyword>
<evidence type="ECO:0000256" key="1">
    <source>
        <dbReference type="SAM" id="Phobius"/>
    </source>
</evidence>
<feature type="transmembrane region" description="Helical" evidence="1">
    <location>
        <begin position="80"/>
        <end position="102"/>
    </location>
</feature>
<dbReference type="RefSeq" id="WP_141201235.1">
    <property type="nucleotide sequence ID" value="NZ_CP041186.1"/>
</dbReference>
<dbReference type="AlphaFoldDB" id="A0A4Y6Q2I7"/>
<evidence type="ECO:0000313" key="2">
    <source>
        <dbReference type="EMBL" id="QDG54794.1"/>
    </source>
</evidence>
<protein>
    <submittedName>
        <fullName evidence="2">Uncharacterized protein</fullName>
    </submittedName>
</protein>